<reference evidence="2" key="1">
    <citation type="journal article" date="2023" name="Mol. Phylogenet. Evol.">
        <title>Genome-scale phylogeny and comparative genomics of the fungal order Sordariales.</title>
        <authorList>
            <person name="Hensen N."/>
            <person name="Bonometti L."/>
            <person name="Westerberg I."/>
            <person name="Brannstrom I.O."/>
            <person name="Guillou S."/>
            <person name="Cros-Aarteil S."/>
            <person name="Calhoun S."/>
            <person name="Haridas S."/>
            <person name="Kuo A."/>
            <person name="Mondo S."/>
            <person name="Pangilinan J."/>
            <person name="Riley R."/>
            <person name="LaButti K."/>
            <person name="Andreopoulos B."/>
            <person name="Lipzen A."/>
            <person name="Chen C."/>
            <person name="Yan M."/>
            <person name="Daum C."/>
            <person name="Ng V."/>
            <person name="Clum A."/>
            <person name="Steindorff A."/>
            <person name="Ohm R.A."/>
            <person name="Martin F."/>
            <person name="Silar P."/>
            <person name="Natvig D.O."/>
            <person name="Lalanne C."/>
            <person name="Gautier V."/>
            <person name="Ament-Velasquez S.L."/>
            <person name="Kruys A."/>
            <person name="Hutchinson M.I."/>
            <person name="Powell A.J."/>
            <person name="Barry K."/>
            <person name="Miller A.N."/>
            <person name="Grigoriev I.V."/>
            <person name="Debuchy R."/>
            <person name="Gladieux P."/>
            <person name="Hiltunen Thoren M."/>
            <person name="Johannesson H."/>
        </authorList>
    </citation>
    <scope>NUCLEOTIDE SEQUENCE</scope>
    <source>
        <strain evidence="2">CBS 333.67</strain>
    </source>
</reference>
<feature type="region of interest" description="Disordered" evidence="1">
    <location>
        <begin position="1"/>
        <end position="100"/>
    </location>
</feature>
<sequence>MSGHTSTASTQPFTGSAEVRRRIAGGNPPNQPSYDASAQPFTDSAEARRRAGVAAPEPAPQPLQPTADEPLPPAPMPHHHIHDTSPSEPPLPPPTSRPLDFPIEGLAEVFANASLATLPDARLVLASPAGISRDGSDPVIIPLPGGYRRLGIRLASSSGPATLILLSTSHSGSRAKPRLFSGHANNSNATCTVIPPATIAS</sequence>
<accession>A0AAJ0M7E6</accession>
<gene>
    <name evidence="2" type="ORF">B0T15DRAFT_82885</name>
</gene>
<dbReference type="AlphaFoldDB" id="A0AAJ0M7E6"/>
<feature type="compositionally biased region" description="Polar residues" evidence="1">
    <location>
        <begin position="1"/>
        <end position="14"/>
    </location>
</feature>
<name>A0AAJ0M7E6_9PEZI</name>
<keyword evidence="3" id="KW-1185">Reference proteome</keyword>
<dbReference type="Proteomes" id="UP001273166">
    <property type="component" value="Unassembled WGS sequence"/>
</dbReference>
<comment type="caution">
    <text evidence="2">The sequence shown here is derived from an EMBL/GenBank/DDBJ whole genome shotgun (WGS) entry which is preliminary data.</text>
</comment>
<protein>
    <submittedName>
        <fullName evidence="2">Uncharacterized protein</fullName>
    </submittedName>
</protein>
<evidence type="ECO:0000256" key="1">
    <source>
        <dbReference type="SAM" id="MobiDB-lite"/>
    </source>
</evidence>
<evidence type="ECO:0000313" key="3">
    <source>
        <dbReference type="Proteomes" id="UP001273166"/>
    </source>
</evidence>
<proteinExistence type="predicted"/>
<dbReference type="EMBL" id="JAUDZG010000001">
    <property type="protein sequence ID" value="KAK3311689.1"/>
    <property type="molecule type" value="Genomic_DNA"/>
</dbReference>
<organism evidence="2 3">
    <name type="scientific">Chaetomium strumarium</name>
    <dbReference type="NCBI Taxonomy" id="1170767"/>
    <lineage>
        <taxon>Eukaryota</taxon>
        <taxon>Fungi</taxon>
        <taxon>Dikarya</taxon>
        <taxon>Ascomycota</taxon>
        <taxon>Pezizomycotina</taxon>
        <taxon>Sordariomycetes</taxon>
        <taxon>Sordariomycetidae</taxon>
        <taxon>Sordariales</taxon>
        <taxon>Chaetomiaceae</taxon>
        <taxon>Chaetomium</taxon>
    </lineage>
</organism>
<feature type="compositionally biased region" description="Pro residues" evidence="1">
    <location>
        <begin position="87"/>
        <end position="96"/>
    </location>
</feature>
<evidence type="ECO:0000313" key="2">
    <source>
        <dbReference type="EMBL" id="KAK3311689.1"/>
    </source>
</evidence>
<dbReference type="GeneID" id="87890191"/>
<dbReference type="RefSeq" id="XP_062727469.1">
    <property type="nucleotide sequence ID" value="XM_062871362.1"/>
</dbReference>
<feature type="compositionally biased region" description="Polar residues" evidence="1">
    <location>
        <begin position="32"/>
        <end position="42"/>
    </location>
</feature>
<reference evidence="2" key="2">
    <citation type="submission" date="2023-06" db="EMBL/GenBank/DDBJ databases">
        <authorList>
            <consortium name="Lawrence Berkeley National Laboratory"/>
            <person name="Mondo S.J."/>
            <person name="Hensen N."/>
            <person name="Bonometti L."/>
            <person name="Westerberg I."/>
            <person name="Brannstrom I.O."/>
            <person name="Guillou S."/>
            <person name="Cros-Aarteil S."/>
            <person name="Calhoun S."/>
            <person name="Haridas S."/>
            <person name="Kuo A."/>
            <person name="Pangilinan J."/>
            <person name="Riley R."/>
            <person name="Labutti K."/>
            <person name="Andreopoulos B."/>
            <person name="Lipzen A."/>
            <person name="Chen C."/>
            <person name="Yanf M."/>
            <person name="Daum C."/>
            <person name="Ng V."/>
            <person name="Clum A."/>
            <person name="Steindorff A."/>
            <person name="Ohm R."/>
            <person name="Martin F."/>
            <person name="Silar P."/>
            <person name="Natvig D."/>
            <person name="Lalanne C."/>
            <person name="Gautier V."/>
            <person name="Ament-Velasquez S.L."/>
            <person name="Kruys A."/>
            <person name="Hutchinson M.I."/>
            <person name="Powell A.J."/>
            <person name="Barry K."/>
            <person name="Miller A.N."/>
            <person name="Grigoriev I.V."/>
            <person name="Debuchy R."/>
            <person name="Gladieux P."/>
            <person name="Thoren M.H."/>
            <person name="Johannesson H."/>
        </authorList>
    </citation>
    <scope>NUCLEOTIDE SEQUENCE</scope>
    <source>
        <strain evidence="2">CBS 333.67</strain>
    </source>
</reference>